<protein>
    <submittedName>
        <fullName evidence="2">Uncharacterized protein</fullName>
    </submittedName>
</protein>
<accession>A0A0U0ZTU2</accession>
<evidence type="ECO:0000256" key="1">
    <source>
        <dbReference type="SAM" id="MobiDB-lite"/>
    </source>
</evidence>
<name>A0A0U0ZTU2_9MYCO</name>
<reference evidence="2 3" key="1">
    <citation type="submission" date="2015-03" db="EMBL/GenBank/DDBJ databases">
        <authorList>
            <person name="Murphy D."/>
        </authorList>
    </citation>
    <scope>NUCLEOTIDE SEQUENCE [LARGE SCALE GENOMIC DNA]</scope>
    <source>
        <strain evidence="2 3">PAP088</strain>
    </source>
</reference>
<proteinExistence type="predicted"/>
<evidence type="ECO:0000313" key="2">
    <source>
        <dbReference type="EMBL" id="CPV66227.1"/>
    </source>
</evidence>
<dbReference type="EMBL" id="CSWP01000009">
    <property type="protein sequence ID" value="CPV66227.1"/>
    <property type="molecule type" value="Genomic_DNA"/>
</dbReference>
<organism evidence="2 3">
    <name type="scientific">Mycobacteroides abscessus</name>
    <dbReference type="NCBI Taxonomy" id="36809"/>
    <lineage>
        <taxon>Bacteria</taxon>
        <taxon>Bacillati</taxon>
        <taxon>Actinomycetota</taxon>
        <taxon>Actinomycetes</taxon>
        <taxon>Mycobacteriales</taxon>
        <taxon>Mycobacteriaceae</taxon>
        <taxon>Mycobacteroides</taxon>
    </lineage>
</organism>
<dbReference type="RefSeq" id="WP_052619001.1">
    <property type="nucleotide sequence ID" value="NZ_CSWP01000009.1"/>
</dbReference>
<evidence type="ECO:0000313" key="3">
    <source>
        <dbReference type="Proteomes" id="UP000045782"/>
    </source>
</evidence>
<dbReference type="Proteomes" id="UP000045782">
    <property type="component" value="Unassembled WGS sequence"/>
</dbReference>
<dbReference type="AlphaFoldDB" id="A0A0U0ZTU2"/>
<gene>
    <name evidence="2" type="ORF">ERS075579_03962</name>
</gene>
<feature type="region of interest" description="Disordered" evidence="1">
    <location>
        <begin position="47"/>
        <end position="83"/>
    </location>
</feature>
<sequence>MGAAVLAQTDGSGPIGLLHIVKKSVIDTGIEHPSLCNISSTWYSTPGQKNQLPSRAESADPASTGDVHAPSLPPAEAREVEAAQRPESTEVVCVRCWRLHHAEDVEVIAWVKQAAVQLGWIWEDGQGWVRAERQTYSRADDVVPTNLALDHQHRYPIAAAYTIGEAEITISNDGEDADGWTRFVYVIRTPDSEFVKDDIRCEPTKTPDARLAGHELFGHLFRAGLAQLNEMTADEVNDIVDTTTPLGRSIRSEAKKFPEKRAFPEHVRRWAIGHLALFGFGVIFPDRLEYDQ</sequence>